<keyword evidence="11" id="KW-1185">Reference proteome</keyword>
<feature type="transmembrane region" description="Helical" evidence="7">
    <location>
        <begin position="111"/>
        <end position="133"/>
    </location>
</feature>
<dbReference type="PROSITE" id="PS50928">
    <property type="entry name" value="ABC_TM1"/>
    <property type="match status" value="1"/>
</dbReference>
<evidence type="ECO:0000313" key="10">
    <source>
        <dbReference type="EMBL" id="WUP74852.1"/>
    </source>
</evidence>
<evidence type="ECO:0000256" key="4">
    <source>
        <dbReference type="ARBA" id="ARBA00022692"/>
    </source>
</evidence>
<sequence>MADTVADTVADTAPVPAPGAPRAPRPGPRLSAAVRENIAGWLFVAPVVVILGLFLLLPILMAMWVSLTDWNGQGSPFRSGVPFVGMENYTRLFTEDGLARQDFMTSIRNNFYYVVIVVPAQTVLALGLALIVNSRMLKGKTFFRAAFFFPSVTSSVAISVVFLFIFANSGAVTSLLKVFGIDGPQWFSDSRGVLHLLLGGLGLADPDNPPAALTSGGPFGLSWWEWLSGPSVAMCTIIMLVVWTTSGTFMLMFLAALQDIPVTLEEAGMLDGAGRWQRFRHITLPLLKPTLFLVLTLGLIATWQVFDQVYVMSQGNPAKTTLTPAFLSYQTAFRSFEYGSGTAISFVLFAIIVVLALLQRWIMRDRDPARRTRRS</sequence>
<proteinExistence type="inferred from homology"/>
<dbReference type="InterPro" id="IPR051393">
    <property type="entry name" value="ABC_transporter_permease"/>
</dbReference>
<protein>
    <submittedName>
        <fullName evidence="10">Sugar ABC transporter permease</fullName>
    </submittedName>
</protein>
<evidence type="ECO:0000256" key="5">
    <source>
        <dbReference type="ARBA" id="ARBA00022989"/>
    </source>
</evidence>
<keyword evidence="3" id="KW-1003">Cell membrane</keyword>
<comment type="similarity">
    <text evidence="7">Belongs to the binding-protein-dependent transport system permease family.</text>
</comment>
<feature type="transmembrane region" description="Helical" evidence="7">
    <location>
        <begin position="38"/>
        <end position="65"/>
    </location>
</feature>
<evidence type="ECO:0000313" key="11">
    <source>
        <dbReference type="Proteomes" id="UP001432011"/>
    </source>
</evidence>
<evidence type="ECO:0000256" key="7">
    <source>
        <dbReference type="RuleBase" id="RU363032"/>
    </source>
</evidence>
<feature type="transmembrane region" description="Helical" evidence="7">
    <location>
        <begin position="231"/>
        <end position="257"/>
    </location>
</feature>
<comment type="subcellular location">
    <subcellularLocation>
        <location evidence="1 7">Cell membrane</location>
        <topology evidence="1 7">Multi-pass membrane protein</topology>
    </subcellularLocation>
</comment>
<feature type="domain" description="ABC transmembrane type-1" evidence="9">
    <location>
        <begin position="107"/>
        <end position="359"/>
    </location>
</feature>
<evidence type="ECO:0000256" key="6">
    <source>
        <dbReference type="ARBA" id="ARBA00023136"/>
    </source>
</evidence>
<keyword evidence="2 7" id="KW-0813">Transport</keyword>
<gene>
    <name evidence="10" type="ORF">OG913_36770</name>
</gene>
<keyword evidence="6 7" id="KW-0472">Membrane</keyword>
<name>A0ABZ1STB9_9ACTN</name>
<dbReference type="RefSeq" id="WP_328709330.1">
    <property type="nucleotide sequence ID" value="NZ_CP108085.1"/>
</dbReference>
<feature type="transmembrane region" description="Helical" evidence="7">
    <location>
        <begin position="286"/>
        <end position="306"/>
    </location>
</feature>
<dbReference type="InterPro" id="IPR000515">
    <property type="entry name" value="MetI-like"/>
</dbReference>
<dbReference type="Pfam" id="PF00528">
    <property type="entry name" value="BPD_transp_1"/>
    <property type="match status" value="1"/>
</dbReference>
<dbReference type="SUPFAM" id="SSF161098">
    <property type="entry name" value="MetI-like"/>
    <property type="match status" value="1"/>
</dbReference>
<feature type="region of interest" description="Disordered" evidence="8">
    <location>
        <begin position="1"/>
        <end position="26"/>
    </location>
</feature>
<dbReference type="PANTHER" id="PTHR30193">
    <property type="entry name" value="ABC TRANSPORTER PERMEASE PROTEIN"/>
    <property type="match status" value="1"/>
</dbReference>
<evidence type="ECO:0000256" key="2">
    <source>
        <dbReference type="ARBA" id="ARBA00022448"/>
    </source>
</evidence>
<reference evidence="10" key="1">
    <citation type="submission" date="2022-10" db="EMBL/GenBank/DDBJ databases">
        <title>The complete genomes of actinobacterial strains from the NBC collection.</title>
        <authorList>
            <person name="Joergensen T.S."/>
            <person name="Alvarez Arevalo M."/>
            <person name="Sterndorff E.B."/>
            <person name="Faurdal D."/>
            <person name="Vuksanovic O."/>
            <person name="Mourched A.-S."/>
            <person name="Charusanti P."/>
            <person name="Shaw S."/>
            <person name="Blin K."/>
            <person name="Weber T."/>
        </authorList>
    </citation>
    <scope>NUCLEOTIDE SEQUENCE</scope>
    <source>
        <strain evidence="10">NBC_00254</strain>
    </source>
</reference>
<feature type="transmembrane region" description="Helical" evidence="7">
    <location>
        <begin position="145"/>
        <end position="167"/>
    </location>
</feature>
<evidence type="ECO:0000256" key="1">
    <source>
        <dbReference type="ARBA" id="ARBA00004651"/>
    </source>
</evidence>
<evidence type="ECO:0000259" key="9">
    <source>
        <dbReference type="PROSITE" id="PS50928"/>
    </source>
</evidence>
<keyword evidence="4 7" id="KW-0812">Transmembrane</keyword>
<dbReference type="Gene3D" id="1.10.3720.10">
    <property type="entry name" value="MetI-like"/>
    <property type="match status" value="1"/>
</dbReference>
<accession>A0ABZ1STB9</accession>
<dbReference type="CDD" id="cd06261">
    <property type="entry name" value="TM_PBP2"/>
    <property type="match status" value="1"/>
</dbReference>
<dbReference type="EMBL" id="CP108085">
    <property type="protein sequence ID" value="WUP74852.1"/>
    <property type="molecule type" value="Genomic_DNA"/>
</dbReference>
<evidence type="ECO:0000256" key="3">
    <source>
        <dbReference type="ARBA" id="ARBA00022475"/>
    </source>
</evidence>
<dbReference type="PANTHER" id="PTHR30193:SF37">
    <property type="entry name" value="INNER MEMBRANE ABC TRANSPORTER PERMEASE PROTEIN YCJO"/>
    <property type="match status" value="1"/>
</dbReference>
<organism evidence="10 11">
    <name type="scientific">Microbispora hainanensis</name>
    <dbReference type="NCBI Taxonomy" id="568844"/>
    <lineage>
        <taxon>Bacteria</taxon>
        <taxon>Bacillati</taxon>
        <taxon>Actinomycetota</taxon>
        <taxon>Actinomycetes</taxon>
        <taxon>Streptosporangiales</taxon>
        <taxon>Streptosporangiaceae</taxon>
        <taxon>Microbispora</taxon>
    </lineage>
</organism>
<evidence type="ECO:0000256" key="8">
    <source>
        <dbReference type="SAM" id="MobiDB-lite"/>
    </source>
</evidence>
<keyword evidence="5 7" id="KW-1133">Transmembrane helix</keyword>
<feature type="compositionally biased region" description="Pro residues" evidence="8">
    <location>
        <begin position="15"/>
        <end position="26"/>
    </location>
</feature>
<feature type="compositionally biased region" description="Low complexity" evidence="8">
    <location>
        <begin position="1"/>
        <end position="14"/>
    </location>
</feature>
<feature type="transmembrane region" description="Helical" evidence="7">
    <location>
        <begin position="343"/>
        <end position="363"/>
    </location>
</feature>
<dbReference type="InterPro" id="IPR035906">
    <property type="entry name" value="MetI-like_sf"/>
</dbReference>
<dbReference type="Proteomes" id="UP001432011">
    <property type="component" value="Chromosome"/>
</dbReference>